<keyword evidence="2" id="KW-1185">Reference proteome</keyword>
<dbReference type="AlphaFoldDB" id="A0A016U1Z6"/>
<evidence type="ECO:0000313" key="2">
    <source>
        <dbReference type="Proteomes" id="UP000024635"/>
    </source>
</evidence>
<comment type="caution">
    <text evidence="1">The sequence shown here is derived from an EMBL/GenBank/DDBJ whole genome shotgun (WGS) entry which is preliminary data.</text>
</comment>
<accession>A0A016U1Z6</accession>
<proteinExistence type="predicted"/>
<gene>
    <name evidence="1" type="primary">Acey_s0062.g3378</name>
    <name evidence="1" type="ORF">Y032_0062g3378</name>
</gene>
<dbReference type="EMBL" id="JARK01001398">
    <property type="protein sequence ID" value="EYC09130.1"/>
    <property type="molecule type" value="Genomic_DNA"/>
</dbReference>
<reference evidence="2" key="1">
    <citation type="journal article" date="2015" name="Nat. Genet.">
        <title>The genome and transcriptome of the zoonotic hookworm Ancylostoma ceylanicum identify infection-specific gene families.</title>
        <authorList>
            <person name="Schwarz E.M."/>
            <person name="Hu Y."/>
            <person name="Antoshechkin I."/>
            <person name="Miller M.M."/>
            <person name="Sternberg P.W."/>
            <person name="Aroian R.V."/>
        </authorList>
    </citation>
    <scope>NUCLEOTIDE SEQUENCE</scope>
    <source>
        <strain evidence="2">HY135</strain>
    </source>
</reference>
<name>A0A016U1Z6_9BILA</name>
<sequence>MKEANWKNVAECVGIRSSFVHLLLSDRIGLRRTINRAFAGSCRDRYNSQRSWILPTFNFVCLSLAFFRVRDINPIGDWRTQFCVQSVLRYNSRGNATNLVLSIISLIGMNKPSSKNVKNK</sequence>
<protein>
    <submittedName>
        <fullName evidence="1">Uncharacterized protein</fullName>
    </submittedName>
</protein>
<organism evidence="1 2">
    <name type="scientific">Ancylostoma ceylanicum</name>
    <dbReference type="NCBI Taxonomy" id="53326"/>
    <lineage>
        <taxon>Eukaryota</taxon>
        <taxon>Metazoa</taxon>
        <taxon>Ecdysozoa</taxon>
        <taxon>Nematoda</taxon>
        <taxon>Chromadorea</taxon>
        <taxon>Rhabditida</taxon>
        <taxon>Rhabditina</taxon>
        <taxon>Rhabditomorpha</taxon>
        <taxon>Strongyloidea</taxon>
        <taxon>Ancylostomatidae</taxon>
        <taxon>Ancylostomatinae</taxon>
        <taxon>Ancylostoma</taxon>
    </lineage>
</organism>
<evidence type="ECO:0000313" key="1">
    <source>
        <dbReference type="EMBL" id="EYC09130.1"/>
    </source>
</evidence>
<dbReference type="Proteomes" id="UP000024635">
    <property type="component" value="Unassembled WGS sequence"/>
</dbReference>